<evidence type="ECO:0000256" key="9">
    <source>
        <dbReference type="ARBA" id="ARBA00031434"/>
    </source>
</evidence>
<keyword evidence="8 13" id="KW-0472">Membrane</keyword>
<dbReference type="GO" id="GO:0004578">
    <property type="term" value="F:chitobiosyldiphosphodolichol beta-mannosyltransferase activity"/>
    <property type="evidence" value="ECO:0007669"/>
    <property type="project" value="UniProtKB-EC"/>
</dbReference>
<accession>A0A9W7FFR0</accession>
<dbReference type="PANTHER" id="PTHR13036:SF0">
    <property type="entry name" value="CHITOBIOSYLDIPHOSPHODOLICHOL BETA-MANNOSYLTRANSFERASE"/>
    <property type="match status" value="1"/>
</dbReference>
<evidence type="ECO:0000256" key="7">
    <source>
        <dbReference type="ARBA" id="ARBA00022989"/>
    </source>
</evidence>
<evidence type="ECO:0000256" key="10">
    <source>
        <dbReference type="ARBA" id="ARBA00031566"/>
    </source>
</evidence>
<protein>
    <recommendedName>
        <fullName evidence="10">Beta-1,4-mannosyltransferase</fullName>
    </recommendedName>
    <alternativeName>
        <fullName evidence="11">GDP-Man:GlcNAc2-PP-dolichol mannosyltransferase</fullName>
    </alternativeName>
    <alternativeName>
        <fullName evidence="9">GDP-mannose-dolichol diphosphochitobiose mannosyltransferase</fullName>
    </alternativeName>
</protein>
<evidence type="ECO:0000256" key="6">
    <source>
        <dbReference type="ARBA" id="ARBA00022824"/>
    </source>
</evidence>
<keyword evidence="5 13" id="KW-0812">Transmembrane</keyword>
<comment type="catalytic activity">
    <reaction evidence="12">
        <text>an N,N'-diacetylchitobiosyl-diphospho-di-trans,poly-cis-dolichol + GDP-alpha-D-mannose = a beta-D-Man-(1-&gt;4)-beta-D-GlcNAc-(1-&gt;4)-alpha-D-GlcNAc-diphospho-di-trans,poly-cis-dolichol + GDP + H(+)</text>
        <dbReference type="Rhea" id="RHEA:13865"/>
        <dbReference type="Rhea" id="RHEA-COMP:19510"/>
        <dbReference type="Rhea" id="RHEA-COMP:19511"/>
        <dbReference type="ChEBI" id="CHEBI:15378"/>
        <dbReference type="ChEBI" id="CHEBI:57269"/>
        <dbReference type="ChEBI" id="CHEBI:57527"/>
        <dbReference type="ChEBI" id="CHEBI:58189"/>
        <dbReference type="ChEBI" id="CHEBI:58472"/>
        <dbReference type="EC" id="2.4.1.142"/>
    </reaction>
    <physiologicalReaction direction="left-to-right" evidence="12">
        <dbReference type="Rhea" id="RHEA:13866"/>
    </physiologicalReaction>
</comment>
<evidence type="ECO:0000256" key="3">
    <source>
        <dbReference type="ARBA" id="ARBA00022676"/>
    </source>
</evidence>
<dbReference type="GO" id="GO:0005789">
    <property type="term" value="C:endoplasmic reticulum membrane"/>
    <property type="evidence" value="ECO:0007669"/>
    <property type="project" value="UniProtKB-SubCell"/>
</dbReference>
<evidence type="ECO:0000259" key="14">
    <source>
        <dbReference type="Pfam" id="PF00534"/>
    </source>
</evidence>
<comment type="caution">
    <text evidence="15">The sequence shown here is derived from an EMBL/GenBank/DDBJ whole genome shotgun (WGS) entry which is preliminary data.</text>
</comment>
<dbReference type="EMBL" id="BRXX01000429">
    <property type="protein sequence ID" value="GMI11454.1"/>
    <property type="molecule type" value="Genomic_DNA"/>
</dbReference>
<evidence type="ECO:0000256" key="8">
    <source>
        <dbReference type="ARBA" id="ARBA00023136"/>
    </source>
</evidence>
<organism evidence="15 16">
    <name type="scientific">Triparma verrucosa</name>
    <dbReference type="NCBI Taxonomy" id="1606542"/>
    <lineage>
        <taxon>Eukaryota</taxon>
        <taxon>Sar</taxon>
        <taxon>Stramenopiles</taxon>
        <taxon>Ochrophyta</taxon>
        <taxon>Bolidophyceae</taxon>
        <taxon>Parmales</taxon>
        <taxon>Triparmaceae</taxon>
        <taxon>Triparma</taxon>
    </lineage>
</organism>
<comment type="pathway">
    <text evidence="2">Protein modification; protein glycosylation.</text>
</comment>
<dbReference type="Pfam" id="PF00534">
    <property type="entry name" value="Glycos_transf_1"/>
    <property type="match status" value="1"/>
</dbReference>
<keyword evidence="7 13" id="KW-1133">Transmembrane helix</keyword>
<dbReference type="InterPro" id="IPR001296">
    <property type="entry name" value="Glyco_trans_1"/>
</dbReference>
<evidence type="ECO:0000256" key="5">
    <source>
        <dbReference type="ARBA" id="ARBA00022692"/>
    </source>
</evidence>
<evidence type="ECO:0000256" key="4">
    <source>
        <dbReference type="ARBA" id="ARBA00022679"/>
    </source>
</evidence>
<keyword evidence="6" id="KW-0256">Endoplasmic reticulum</keyword>
<feature type="transmembrane region" description="Helical" evidence="13">
    <location>
        <begin position="470"/>
        <end position="488"/>
    </location>
</feature>
<name>A0A9W7FFR0_9STRA</name>
<feature type="domain" description="Glycosyl transferase family 1" evidence="14">
    <location>
        <begin position="226"/>
        <end position="373"/>
    </location>
</feature>
<dbReference type="InterPro" id="IPR026051">
    <property type="entry name" value="ALG1-like"/>
</dbReference>
<gene>
    <name evidence="15" type="ORF">TrVE_jg948</name>
</gene>
<keyword evidence="3" id="KW-0328">Glycosyltransferase</keyword>
<dbReference type="Gene3D" id="3.40.50.2000">
    <property type="entry name" value="Glycogen Phosphorylase B"/>
    <property type="match status" value="1"/>
</dbReference>
<keyword evidence="4" id="KW-0808">Transferase</keyword>
<evidence type="ECO:0000256" key="13">
    <source>
        <dbReference type="SAM" id="Phobius"/>
    </source>
</evidence>
<proteinExistence type="predicted"/>
<dbReference type="SUPFAM" id="SSF53756">
    <property type="entry name" value="UDP-Glycosyltransferase/glycogen phosphorylase"/>
    <property type="match status" value="1"/>
</dbReference>
<dbReference type="AlphaFoldDB" id="A0A9W7FFR0"/>
<reference evidence="16" key="1">
    <citation type="journal article" date="2023" name="Commun. Biol.">
        <title>Genome analysis of Parmales, the sister group of diatoms, reveals the evolutionary specialization of diatoms from phago-mixotrophs to photoautotrophs.</title>
        <authorList>
            <person name="Ban H."/>
            <person name="Sato S."/>
            <person name="Yoshikawa S."/>
            <person name="Yamada K."/>
            <person name="Nakamura Y."/>
            <person name="Ichinomiya M."/>
            <person name="Sato N."/>
            <person name="Blanc-Mathieu R."/>
            <person name="Endo H."/>
            <person name="Kuwata A."/>
            <person name="Ogata H."/>
        </authorList>
    </citation>
    <scope>NUCLEOTIDE SEQUENCE [LARGE SCALE GENOMIC DNA]</scope>
    <source>
        <strain evidence="16">NIES 3699</strain>
    </source>
</reference>
<dbReference type="Proteomes" id="UP001165160">
    <property type="component" value="Unassembled WGS sequence"/>
</dbReference>
<feature type="transmembrane region" description="Helical" evidence="13">
    <location>
        <begin position="430"/>
        <end position="458"/>
    </location>
</feature>
<evidence type="ECO:0000256" key="1">
    <source>
        <dbReference type="ARBA" id="ARBA00004389"/>
    </source>
</evidence>
<dbReference type="PANTHER" id="PTHR13036">
    <property type="entry name" value="BETA1,4 MANNOSYLTRANSFERASE"/>
    <property type="match status" value="1"/>
</dbReference>
<evidence type="ECO:0000313" key="15">
    <source>
        <dbReference type="EMBL" id="GMI11454.1"/>
    </source>
</evidence>
<evidence type="ECO:0000256" key="2">
    <source>
        <dbReference type="ARBA" id="ARBA00004922"/>
    </source>
</evidence>
<evidence type="ECO:0000256" key="12">
    <source>
        <dbReference type="ARBA" id="ARBA00045071"/>
    </source>
</evidence>
<evidence type="ECO:0000313" key="16">
    <source>
        <dbReference type="Proteomes" id="UP001165160"/>
    </source>
</evidence>
<keyword evidence="16" id="KW-1185">Reference proteome</keyword>
<sequence>MPSNVLLLVLGDPGRSPRMLYHSLSLLNLSHNVTILGYVGTPLIDGLLGVNDVRVEPVYLGWCRFKPFYYGVRLVSLLYQFGKEIMKLEGDVVIVQNPPSFPTLFLGVLCKMRGWEVLIDWHNLGYTMFPEERGWLRWGVRGLEREVGRRFGGFCVSEGMKRFLREEMDVNVEVLHDRPPSHFKPTGLIEKHELFKRLNLSSKFSTNLTSDQTLFTETINGVIKERKGRPRLIMSSTSWTPDEDFSILLKALEEIDGEIGREVLCIVTGKGPEKEYYVNKIKEMDLKEIDIMTVWLEASDYPILVGSADLGVCLHTSTSGIDLPMKVVDMFGGGVPVAAVGFECLDELVVDGKNGRVFKDWNELKGILKELLGKEGEGELERLRKGVGQGLRWEENWDNIALPVINECLEKCKEKKAREEDSISWKEKALMLALGVAITIYQNSYMWGALGFMFWYLLEKFLERSRAARAMLLLLMLLVASAGCWMFWSLERASYELRK</sequence>
<evidence type="ECO:0000256" key="11">
    <source>
        <dbReference type="ARBA" id="ARBA00033088"/>
    </source>
</evidence>
<comment type="subcellular location">
    <subcellularLocation>
        <location evidence="1">Endoplasmic reticulum membrane</location>
        <topology evidence="1">Single-pass membrane protein</topology>
    </subcellularLocation>
</comment>